<reference evidence="2 3" key="1">
    <citation type="submission" date="2019-07" db="EMBL/GenBank/DDBJ databases">
        <authorList>
            <person name="Duangmal K."/>
            <person name="Teo W.F.A."/>
        </authorList>
    </citation>
    <scope>NUCLEOTIDE SEQUENCE [LARGE SCALE GENOMIC DNA]</scope>
    <source>
        <strain evidence="2 3">TBRC 6029</strain>
    </source>
</reference>
<dbReference type="AlphaFoldDB" id="A0A558BT51"/>
<dbReference type="GO" id="GO:0008168">
    <property type="term" value="F:methyltransferase activity"/>
    <property type="evidence" value="ECO:0007669"/>
    <property type="project" value="UniProtKB-KW"/>
</dbReference>
<dbReference type="GO" id="GO:0032259">
    <property type="term" value="P:methylation"/>
    <property type="evidence" value="ECO:0007669"/>
    <property type="project" value="UniProtKB-KW"/>
</dbReference>
<evidence type="ECO:0000259" key="1">
    <source>
        <dbReference type="Pfam" id="PF13649"/>
    </source>
</evidence>
<keyword evidence="2" id="KW-0808">Transferase</keyword>
<dbReference type="Gene3D" id="3.40.50.150">
    <property type="entry name" value="Vaccinia Virus protein VP39"/>
    <property type="match status" value="1"/>
</dbReference>
<feature type="domain" description="Methyltransferase" evidence="1">
    <location>
        <begin position="54"/>
        <end position="145"/>
    </location>
</feature>
<sequence length="227" mass="25122">MTDLAVAWDAYSRSKPPRRSTNAAGQRTWFNWTAHPDHGPTEDLLAPKAGARMLDLGCGKGGNIAHLATLGVHAIGLDLSALQIDAARERWEHLPTLAFQQGDAVEYLASGAGWFDAIYSVFGALWFIDPDTWLPLAWQRLAPGGRLAFSHRPPFHGCYGCQAGFIRHGNQEPFVIRRWDYTPEMWHDQLTQHGFTDVGTTVIPGPEGVAKPTDTMLVHGRRPASFR</sequence>
<comment type="caution">
    <text evidence="2">The sequence shown here is derived from an EMBL/GenBank/DDBJ whole genome shotgun (WGS) entry which is preliminary data.</text>
</comment>
<evidence type="ECO:0000313" key="3">
    <source>
        <dbReference type="Proteomes" id="UP000320011"/>
    </source>
</evidence>
<gene>
    <name evidence="2" type="ORF">FNH05_23880</name>
</gene>
<dbReference type="SUPFAM" id="SSF53335">
    <property type="entry name" value="S-adenosyl-L-methionine-dependent methyltransferases"/>
    <property type="match status" value="1"/>
</dbReference>
<dbReference type="EMBL" id="VJWX01000276">
    <property type="protein sequence ID" value="TVT39697.1"/>
    <property type="molecule type" value="Genomic_DNA"/>
</dbReference>
<organism evidence="2 3">
    <name type="scientific">Amycolatopsis rhizosphaerae</name>
    <dbReference type="NCBI Taxonomy" id="2053003"/>
    <lineage>
        <taxon>Bacteria</taxon>
        <taxon>Bacillati</taxon>
        <taxon>Actinomycetota</taxon>
        <taxon>Actinomycetes</taxon>
        <taxon>Pseudonocardiales</taxon>
        <taxon>Pseudonocardiaceae</taxon>
        <taxon>Amycolatopsis</taxon>
    </lineage>
</organism>
<dbReference type="Pfam" id="PF13649">
    <property type="entry name" value="Methyltransf_25"/>
    <property type="match status" value="1"/>
</dbReference>
<dbReference type="InterPro" id="IPR029063">
    <property type="entry name" value="SAM-dependent_MTases_sf"/>
</dbReference>
<proteinExistence type="predicted"/>
<dbReference type="PANTHER" id="PTHR43464:SF82">
    <property type="entry name" value="METHYLTRANSFERASE DOMAIN-CONTAINING PROTEIN"/>
    <property type="match status" value="1"/>
</dbReference>
<dbReference type="OrthoDB" id="22151at2"/>
<dbReference type="InterPro" id="IPR041698">
    <property type="entry name" value="Methyltransf_25"/>
</dbReference>
<dbReference type="PANTHER" id="PTHR43464">
    <property type="entry name" value="METHYLTRANSFERASE"/>
    <property type="match status" value="1"/>
</dbReference>
<dbReference type="RefSeq" id="WP_144590949.1">
    <property type="nucleotide sequence ID" value="NZ_VJWX01000276.1"/>
</dbReference>
<dbReference type="CDD" id="cd02440">
    <property type="entry name" value="AdoMet_MTases"/>
    <property type="match status" value="1"/>
</dbReference>
<keyword evidence="3" id="KW-1185">Reference proteome</keyword>
<reference evidence="2 3" key="2">
    <citation type="submission" date="2019-08" db="EMBL/GenBank/DDBJ databases">
        <title>Amycolatopsis acidicola sp. nov., isolated from peat swamp forest soil.</title>
        <authorList>
            <person name="Srisuk N."/>
        </authorList>
    </citation>
    <scope>NUCLEOTIDE SEQUENCE [LARGE SCALE GENOMIC DNA]</scope>
    <source>
        <strain evidence="2 3">TBRC 6029</strain>
    </source>
</reference>
<name>A0A558BT51_9PSEU</name>
<evidence type="ECO:0000313" key="2">
    <source>
        <dbReference type="EMBL" id="TVT39697.1"/>
    </source>
</evidence>
<accession>A0A558BT51</accession>
<dbReference type="Proteomes" id="UP000320011">
    <property type="component" value="Unassembled WGS sequence"/>
</dbReference>
<keyword evidence="2" id="KW-0489">Methyltransferase</keyword>
<protein>
    <submittedName>
        <fullName evidence="2">Class I SAM-dependent methyltransferase</fullName>
    </submittedName>
</protein>